<evidence type="ECO:0000259" key="9">
    <source>
        <dbReference type="PROSITE" id="PS51192"/>
    </source>
</evidence>
<dbReference type="OrthoDB" id="9760034at2"/>
<comment type="similarity">
    <text evidence="1">Belongs to the helicase family. RecQ subfamily.</text>
</comment>
<dbReference type="PROSITE" id="PS51194">
    <property type="entry name" value="HELICASE_CTER"/>
    <property type="match status" value="1"/>
</dbReference>
<evidence type="ECO:0000256" key="5">
    <source>
        <dbReference type="ARBA" id="ARBA00023125"/>
    </source>
</evidence>
<dbReference type="PROSITE" id="PS00690">
    <property type="entry name" value="DEAH_ATP_HELICASE"/>
    <property type="match status" value="1"/>
</dbReference>
<dbReference type="InterPro" id="IPR011545">
    <property type="entry name" value="DEAD/DEAH_box_helicase_dom"/>
</dbReference>
<keyword evidence="12" id="KW-1185">Reference proteome</keyword>
<dbReference type="GO" id="GO:0005737">
    <property type="term" value="C:cytoplasm"/>
    <property type="evidence" value="ECO:0007669"/>
    <property type="project" value="TreeGrafter"/>
</dbReference>
<feature type="domain" description="Helicase C-terminal" evidence="10">
    <location>
        <begin position="245"/>
        <end position="415"/>
    </location>
</feature>
<reference evidence="11 12" key="1">
    <citation type="submission" date="2019-07" db="EMBL/GenBank/DDBJ databases">
        <title>Quadrisphaera sp. strain DD2A genome sequencing and assembly.</title>
        <authorList>
            <person name="Kim I."/>
        </authorList>
    </citation>
    <scope>NUCLEOTIDE SEQUENCE [LARGE SCALE GENOMIC DNA]</scope>
    <source>
        <strain evidence="11 12">DD2A</strain>
    </source>
</reference>
<evidence type="ECO:0000256" key="4">
    <source>
        <dbReference type="ARBA" id="ARBA00022840"/>
    </source>
</evidence>
<dbReference type="AlphaFoldDB" id="A0A5C8ZIQ2"/>
<dbReference type="GO" id="GO:0043590">
    <property type="term" value="C:bacterial nucleoid"/>
    <property type="evidence" value="ECO:0007669"/>
    <property type="project" value="TreeGrafter"/>
</dbReference>
<dbReference type="Pfam" id="PF00271">
    <property type="entry name" value="Helicase_C"/>
    <property type="match status" value="1"/>
</dbReference>
<keyword evidence="5" id="KW-0238">DNA-binding</keyword>
<comment type="catalytic activity">
    <reaction evidence="7">
        <text>Couples ATP hydrolysis with the unwinding of duplex DNA by translocating in the 3'-5' direction.</text>
        <dbReference type="EC" id="5.6.2.4"/>
    </reaction>
</comment>
<dbReference type="Proteomes" id="UP000321234">
    <property type="component" value="Unassembled WGS sequence"/>
</dbReference>
<protein>
    <recommendedName>
        <fullName evidence="8">DNA 3'-5' helicase</fullName>
        <ecNumber evidence="8">5.6.2.4</ecNumber>
    </recommendedName>
</protein>
<evidence type="ECO:0000256" key="1">
    <source>
        <dbReference type="ARBA" id="ARBA00005446"/>
    </source>
</evidence>
<dbReference type="Pfam" id="PF00270">
    <property type="entry name" value="DEAD"/>
    <property type="match status" value="1"/>
</dbReference>
<dbReference type="GO" id="GO:0005524">
    <property type="term" value="F:ATP binding"/>
    <property type="evidence" value="ECO:0007669"/>
    <property type="project" value="UniProtKB-KW"/>
</dbReference>
<dbReference type="Gene3D" id="3.40.50.300">
    <property type="entry name" value="P-loop containing nucleotide triphosphate hydrolases"/>
    <property type="match status" value="2"/>
</dbReference>
<evidence type="ECO:0000256" key="6">
    <source>
        <dbReference type="ARBA" id="ARBA00023235"/>
    </source>
</evidence>
<evidence type="ECO:0000256" key="7">
    <source>
        <dbReference type="ARBA" id="ARBA00034617"/>
    </source>
</evidence>
<dbReference type="PANTHER" id="PTHR13710">
    <property type="entry name" value="DNA HELICASE RECQ FAMILY MEMBER"/>
    <property type="match status" value="1"/>
</dbReference>
<keyword evidence="3" id="KW-0378">Hydrolase</keyword>
<proteinExistence type="inferred from homology"/>
<keyword evidence="6" id="KW-0413">Isomerase</keyword>
<keyword evidence="2" id="KW-0547">Nucleotide-binding</keyword>
<evidence type="ECO:0000256" key="2">
    <source>
        <dbReference type="ARBA" id="ARBA00022741"/>
    </source>
</evidence>
<dbReference type="PROSITE" id="PS51192">
    <property type="entry name" value="HELICASE_ATP_BIND_1"/>
    <property type="match status" value="1"/>
</dbReference>
<dbReference type="GO" id="GO:0006310">
    <property type="term" value="P:DNA recombination"/>
    <property type="evidence" value="ECO:0007669"/>
    <property type="project" value="TreeGrafter"/>
</dbReference>
<dbReference type="SUPFAM" id="SSF52540">
    <property type="entry name" value="P-loop containing nucleoside triphosphate hydrolases"/>
    <property type="match status" value="1"/>
</dbReference>
<sequence>MSTATTTATPASAPTDLREAAEAHLRALAGEGARLREDQWAAISALVAERRRVVVVQRTGWGKSAVYWVATALRRHHAEVGGAGPTLVVSPLLALMRDQVAAATRSGLRAVTLNSANVDDWPAIEEQIAADAVDVLLVSPERLNSVGFRQRVLPRLAPRLGLLVVDEAHCISDWGHDFRPDYRRLASVLAGLPQGTPVLATTATANARVSADVAAQLSADGTPALTLRGPLDREGLELAVVPTPDVAHAYAWTAQFLRESTGSGIVYTLTVAETARLAEFLASDEGGGHAVAAYSSATEPAERERLEAALLSGELRALVATSSLGMGYDHPRLAFVVHLGAPSSPVAYYQQVGRAGRALDGAVGVLLPTAADERIWAYFDSTAFPPEPVVRRVLEVLERLSGGQEGVGLPKLEVEAGLRRGRLEALLKVLDVDGAVERVAGGYRTTGQPWHYDAERIAGVAAARRAEQAVMRRYAATPAGAVSDASEPGARCLLRVLRSELDDDGAVDCGRCSACTGRLPAPGLAVDEQLAAAALRHLRSQTTVLEPRKMWPSGTSGRRGRIAEDVRAEPGRALAIGEDPAWGDAVAAVLREGPAAVTWSDVLDGCVRTLGRWRWPAGRPAWVTWLPDGSGGTSAREAASRALAEALGEVGRLRVLPALEAVPGAPLEAPRREGAGPAPASAAAGVALARLQLSPEGREAVEASGGTPVLVVDAETRTGWSLTVASVLLREVGAGPVYPLALLKRA</sequence>
<dbReference type="GO" id="GO:0003677">
    <property type="term" value="F:DNA binding"/>
    <property type="evidence" value="ECO:0007669"/>
    <property type="project" value="UniProtKB-KW"/>
</dbReference>
<evidence type="ECO:0000256" key="3">
    <source>
        <dbReference type="ARBA" id="ARBA00022801"/>
    </source>
</evidence>
<feature type="domain" description="Helicase ATP-binding" evidence="9">
    <location>
        <begin position="44"/>
        <end position="223"/>
    </location>
</feature>
<evidence type="ECO:0000313" key="12">
    <source>
        <dbReference type="Proteomes" id="UP000321234"/>
    </source>
</evidence>
<evidence type="ECO:0000313" key="11">
    <source>
        <dbReference type="EMBL" id="TXR56750.1"/>
    </source>
</evidence>
<dbReference type="EMBL" id="VKAC01000004">
    <property type="protein sequence ID" value="TXR56750.1"/>
    <property type="molecule type" value="Genomic_DNA"/>
</dbReference>
<dbReference type="GO" id="GO:0006281">
    <property type="term" value="P:DNA repair"/>
    <property type="evidence" value="ECO:0007669"/>
    <property type="project" value="TreeGrafter"/>
</dbReference>
<gene>
    <name evidence="11" type="ORF">FMM08_08405</name>
</gene>
<dbReference type="PANTHER" id="PTHR13710:SF105">
    <property type="entry name" value="ATP-DEPENDENT DNA HELICASE Q1"/>
    <property type="match status" value="1"/>
</dbReference>
<dbReference type="EC" id="5.6.2.4" evidence="8"/>
<evidence type="ECO:0000256" key="8">
    <source>
        <dbReference type="ARBA" id="ARBA00034808"/>
    </source>
</evidence>
<keyword evidence="11" id="KW-0347">Helicase</keyword>
<dbReference type="SMART" id="SM00490">
    <property type="entry name" value="HELICc"/>
    <property type="match status" value="1"/>
</dbReference>
<keyword evidence="4" id="KW-0067">ATP-binding</keyword>
<dbReference type="InterPro" id="IPR001650">
    <property type="entry name" value="Helicase_C-like"/>
</dbReference>
<comment type="caution">
    <text evidence="11">The sequence shown here is derived from an EMBL/GenBank/DDBJ whole genome shotgun (WGS) entry which is preliminary data.</text>
</comment>
<organism evidence="11 12">
    <name type="scientific">Quadrisphaera setariae</name>
    <dbReference type="NCBI Taxonomy" id="2593304"/>
    <lineage>
        <taxon>Bacteria</taxon>
        <taxon>Bacillati</taxon>
        <taxon>Actinomycetota</taxon>
        <taxon>Actinomycetes</taxon>
        <taxon>Kineosporiales</taxon>
        <taxon>Kineosporiaceae</taxon>
        <taxon>Quadrisphaera</taxon>
    </lineage>
</organism>
<dbReference type="InterPro" id="IPR002464">
    <property type="entry name" value="DNA/RNA_helicase_DEAH_CS"/>
</dbReference>
<evidence type="ECO:0000259" key="10">
    <source>
        <dbReference type="PROSITE" id="PS51194"/>
    </source>
</evidence>
<dbReference type="InterPro" id="IPR027417">
    <property type="entry name" value="P-loop_NTPase"/>
</dbReference>
<dbReference type="InterPro" id="IPR014001">
    <property type="entry name" value="Helicase_ATP-bd"/>
</dbReference>
<dbReference type="SMART" id="SM00487">
    <property type="entry name" value="DEXDc"/>
    <property type="match status" value="1"/>
</dbReference>
<dbReference type="RefSeq" id="WP_147925879.1">
    <property type="nucleotide sequence ID" value="NZ_VKAC01000004.1"/>
</dbReference>
<dbReference type="GO" id="GO:0030894">
    <property type="term" value="C:replisome"/>
    <property type="evidence" value="ECO:0007669"/>
    <property type="project" value="TreeGrafter"/>
</dbReference>
<name>A0A5C8ZIQ2_9ACTN</name>
<dbReference type="GO" id="GO:0043138">
    <property type="term" value="F:3'-5' DNA helicase activity"/>
    <property type="evidence" value="ECO:0007669"/>
    <property type="project" value="UniProtKB-EC"/>
</dbReference>
<accession>A0A5C8ZIQ2</accession>
<dbReference type="GO" id="GO:0016787">
    <property type="term" value="F:hydrolase activity"/>
    <property type="evidence" value="ECO:0007669"/>
    <property type="project" value="UniProtKB-KW"/>
</dbReference>
<dbReference type="GO" id="GO:0009378">
    <property type="term" value="F:four-way junction helicase activity"/>
    <property type="evidence" value="ECO:0007669"/>
    <property type="project" value="TreeGrafter"/>
</dbReference>